<gene>
    <name evidence="1" type="ORF">NCTC10717_01570</name>
</gene>
<dbReference type="GO" id="GO:0003677">
    <property type="term" value="F:DNA binding"/>
    <property type="evidence" value="ECO:0007669"/>
    <property type="project" value="InterPro"/>
</dbReference>
<proteinExistence type="predicted"/>
<evidence type="ECO:0008006" key="3">
    <source>
        <dbReference type="Google" id="ProtNLM"/>
    </source>
</evidence>
<evidence type="ECO:0000313" key="1">
    <source>
        <dbReference type="EMBL" id="SUO97683.1"/>
    </source>
</evidence>
<evidence type="ECO:0000313" key="2">
    <source>
        <dbReference type="Proteomes" id="UP000254575"/>
    </source>
</evidence>
<dbReference type="Gene3D" id="1.10.260.40">
    <property type="entry name" value="lambda repressor-like DNA-binding domains"/>
    <property type="match status" value="1"/>
</dbReference>
<dbReference type="OrthoDB" id="5683648at2"/>
<dbReference type="RefSeq" id="WP_115218734.1">
    <property type="nucleotide sequence ID" value="NZ_UHIA01000004.1"/>
</dbReference>
<dbReference type="Proteomes" id="UP000254575">
    <property type="component" value="Unassembled WGS sequence"/>
</dbReference>
<reference evidence="1 2" key="1">
    <citation type="submission" date="2018-06" db="EMBL/GenBank/DDBJ databases">
        <authorList>
            <consortium name="Pathogen Informatics"/>
            <person name="Doyle S."/>
        </authorList>
    </citation>
    <scope>NUCLEOTIDE SEQUENCE [LARGE SCALE GENOMIC DNA]</scope>
    <source>
        <strain evidence="1 2">NCTC10717</strain>
    </source>
</reference>
<dbReference type="InterPro" id="IPR010982">
    <property type="entry name" value="Lambda_DNA-bd_dom_sf"/>
</dbReference>
<accession>A0A380N0P1</accession>
<protein>
    <recommendedName>
        <fullName evidence="3">HTH cro/C1-type domain-containing protein</fullName>
    </recommendedName>
</protein>
<sequence length="91" mass="10083">MKPAHIRQAIAAQGLNLRIVAQALEVSPVSVGNVINRRQTSFRIAEAIAKIINSPLFEVFPEYQHVSPRVNPKEGEACQKIAEVRKIIAQL</sequence>
<dbReference type="AlphaFoldDB" id="A0A380N0P1"/>
<dbReference type="EMBL" id="UHIA01000004">
    <property type="protein sequence ID" value="SUO97683.1"/>
    <property type="molecule type" value="Genomic_DNA"/>
</dbReference>
<organism evidence="1 2">
    <name type="scientific">Suttonella indologenes</name>
    <dbReference type="NCBI Taxonomy" id="13276"/>
    <lineage>
        <taxon>Bacteria</taxon>
        <taxon>Pseudomonadati</taxon>
        <taxon>Pseudomonadota</taxon>
        <taxon>Gammaproteobacteria</taxon>
        <taxon>Cardiobacteriales</taxon>
        <taxon>Cardiobacteriaceae</taxon>
        <taxon>Suttonella</taxon>
    </lineage>
</organism>
<keyword evidence="2" id="KW-1185">Reference proteome</keyword>
<name>A0A380N0P1_9GAMM</name>